<feature type="coiled-coil region" evidence="8">
    <location>
        <begin position="34"/>
        <end position="61"/>
    </location>
</feature>
<keyword evidence="9" id="KW-0812">Transmembrane</keyword>
<protein>
    <recommendedName>
        <fullName evidence="2">imidazolonepropionase</fullName>
        <ecNumber evidence="2">3.5.2.7</ecNumber>
    </recommendedName>
</protein>
<evidence type="ECO:0000256" key="1">
    <source>
        <dbReference type="ARBA" id="ARBA00005023"/>
    </source>
</evidence>
<evidence type="ECO:0000313" key="12">
    <source>
        <dbReference type="WBParaSite" id="scf7180000419751.g4265"/>
    </source>
</evidence>
<evidence type="ECO:0000256" key="8">
    <source>
        <dbReference type="SAM" id="Coils"/>
    </source>
</evidence>
<keyword evidence="5" id="KW-0369">Histidine metabolism</keyword>
<evidence type="ECO:0000256" key="2">
    <source>
        <dbReference type="ARBA" id="ARBA00012864"/>
    </source>
</evidence>
<dbReference type="Pfam" id="PF13890">
    <property type="entry name" value="Rab3-GTPase_cat"/>
    <property type="match status" value="1"/>
</dbReference>
<keyword evidence="11" id="KW-1185">Reference proteome</keyword>
<dbReference type="SUPFAM" id="SSF51338">
    <property type="entry name" value="Composite domain of metallo-dependent hydrolases"/>
    <property type="match status" value="1"/>
</dbReference>
<dbReference type="Proteomes" id="UP000887560">
    <property type="component" value="Unplaced"/>
</dbReference>
<organism evidence="11 12">
    <name type="scientific">Meloidogyne floridensis</name>
    <dbReference type="NCBI Taxonomy" id="298350"/>
    <lineage>
        <taxon>Eukaryota</taxon>
        <taxon>Metazoa</taxon>
        <taxon>Ecdysozoa</taxon>
        <taxon>Nematoda</taxon>
        <taxon>Chromadorea</taxon>
        <taxon>Rhabditida</taxon>
        <taxon>Tylenchina</taxon>
        <taxon>Tylenchomorpha</taxon>
        <taxon>Tylenchoidea</taxon>
        <taxon>Meloidogynidae</taxon>
        <taxon>Meloidogyninae</taxon>
        <taxon>Meloidogyne</taxon>
    </lineage>
</organism>
<dbReference type="GO" id="GO:0005737">
    <property type="term" value="C:cytoplasm"/>
    <property type="evidence" value="ECO:0007669"/>
    <property type="project" value="InterPro"/>
</dbReference>
<feature type="domain" description="Rab3GAP catalytic subunit conserved" evidence="10">
    <location>
        <begin position="559"/>
        <end position="696"/>
    </location>
</feature>
<dbReference type="EC" id="3.5.2.7" evidence="2"/>
<dbReference type="PANTHER" id="PTHR42752">
    <property type="entry name" value="IMIDAZOLONEPROPIONASE"/>
    <property type="match status" value="1"/>
</dbReference>
<dbReference type="AlphaFoldDB" id="A0A915NPV4"/>
<evidence type="ECO:0000313" key="11">
    <source>
        <dbReference type="Proteomes" id="UP000887560"/>
    </source>
</evidence>
<evidence type="ECO:0000256" key="9">
    <source>
        <dbReference type="SAM" id="Phobius"/>
    </source>
</evidence>
<dbReference type="GO" id="GO:0019556">
    <property type="term" value="P:L-histidine catabolic process to glutamate and formamide"/>
    <property type="evidence" value="ECO:0007669"/>
    <property type="project" value="InterPro"/>
</dbReference>
<evidence type="ECO:0000256" key="7">
    <source>
        <dbReference type="ARBA" id="ARBA00023004"/>
    </source>
</evidence>
<dbReference type="WBParaSite" id="scf7180000419751.g4265">
    <property type="protein sequence ID" value="scf7180000419751.g4265"/>
    <property type="gene ID" value="scf7180000419751.g4265"/>
</dbReference>
<dbReference type="PANTHER" id="PTHR42752:SF1">
    <property type="entry name" value="IMIDAZOLONEPROPIONASE-RELATED"/>
    <property type="match status" value="1"/>
</dbReference>
<dbReference type="InterPro" id="IPR005920">
    <property type="entry name" value="HutI"/>
</dbReference>
<evidence type="ECO:0000256" key="5">
    <source>
        <dbReference type="ARBA" id="ARBA00022808"/>
    </source>
</evidence>
<comment type="pathway">
    <text evidence="1">Amino-acid degradation.</text>
</comment>
<accession>A0A915NPV4</accession>
<keyword evidence="3" id="KW-0479">Metal-binding</keyword>
<feature type="transmembrane region" description="Helical" evidence="9">
    <location>
        <begin position="172"/>
        <end position="195"/>
    </location>
</feature>
<dbReference type="InterPro" id="IPR032466">
    <property type="entry name" value="Metal_Hydrolase"/>
</dbReference>
<name>A0A915NPV4_9BILA</name>
<dbReference type="InterPro" id="IPR026147">
    <property type="entry name" value="Rab3GAP1_conserved"/>
</dbReference>
<proteinExistence type="predicted"/>
<evidence type="ECO:0000256" key="6">
    <source>
        <dbReference type="ARBA" id="ARBA00022833"/>
    </source>
</evidence>
<evidence type="ECO:0000259" key="10">
    <source>
        <dbReference type="Pfam" id="PF13890"/>
    </source>
</evidence>
<sequence>MDEQIDSSSSNILGDGDVFEINDFTVITDFEVFVLSLENVLHELKDEVENQNNTLSDASSSNIQKIAHKDVVYESYKFKVDYFKQMKSLQIEEDIEVISHTDVDEGSNYLFNNSKAFLDDNGSFRENSVISRQYGIDSDFVLLYTNDKKYFTDSVINMVQSAVTVASSNIDLYFFIFIIYLLCPLSDLPILFQFYPGASTGSMQNKNCCTTFEGCVLNKCLNRNKSLDGAVEMFKQKIDSPLCVDDEIKIALQYDFKKDLSNDVDNFHKGLSMDAGTNCPHKFTLQRIDPSLIKGFCLSAVFIQNSFSNDSTDDFDVENAKFWKISFDFDDEFSYELSYTLTRLLEHKEEEYSTQTVKSLIPQSNTETKSMAASALGPLIDKPAVNFELVPKLDIFGDDDFSHEGLSDCLKFIMEEGSAFEFGGNDSNRDQLLRKLSLAKSAPQNSLTRRLSTCLLTRVDKNLVGFCRLWMKFVDILRHYWEYNMDLPGFEQDEKPDLSHCLLHQKLQMIQHCIFVKRSRHSDFEFKQTCGQSNEDDDEFFDAPDDFSSETPISKSDVPRGRSALLEPPQFLKNNPKERIYIPLTLNKGPMTEDQLNKHESFLLELEDSDLRNRAQSDLLFSDMQAFKAANPGAVLEDFLCWHSPRDFVDGELSERMKLPGNLWQENWRMVRPIPASKQNRLFNETKEVEQILQHFSTIKLKDLIDLLLPVVIVQTIEDLTSSLRSIEEFLLKYSSIVNLLVEQAITTNISMELNSCVSSLVNNLCLPIQKSCKDELSLKNELNNVLIPDLNECRVLEVLKSFFGNDVWKEPKRKQIILRTMVPRPGSGSRPMPQRMYISHQDDEFILRVIKYVKVLEDKNSNLSIFCEDGKINKIFLGDSEMIPFKNSKNCQIVDCHGGCVLPGFVDSHTHPVFAGDRVNEFAMKLDGATYMEVQAAGGGIHFTTEKTKEASEEELLSNFLEIAKEMSKCGTTLIEAKSGYGLTTESEIKILQVFENALSSQNFPIEISSTFCGAHAIPKNKTEEEQTKIIINEMIPELVKLKENGKLECLENVDVFCEKNVFELESSRQILEAASKSSIGLRPNFHADELFPLGGAEMAAEIRL</sequence>
<evidence type="ECO:0000256" key="3">
    <source>
        <dbReference type="ARBA" id="ARBA00022723"/>
    </source>
</evidence>
<keyword evidence="9" id="KW-1133">Transmembrane helix</keyword>
<reference evidence="12" key="1">
    <citation type="submission" date="2022-11" db="UniProtKB">
        <authorList>
            <consortium name="WormBaseParasite"/>
        </authorList>
    </citation>
    <scope>IDENTIFICATION</scope>
</reference>
<keyword evidence="9" id="KW-0472">Membrane</keyword>
<dbReference type="GO" id="GO:0046872">
    <property type="term" value="F:metal ion binding"/>
    <property type="evidence" value="ECO:0007669"/>
    <property type="project" value="UniProtKB-KW"/>
</dbReference>
<keyword evidence="4" id="KW-0378">Hydrolase</keyword>
<evidence type="ECO:0000256" key="4">
    <source>
        <dbReference type="ARBA" id="ARBA00022801"/>
    </source>
</evidence>
<dbReference type="InterPro" id="IPR011059">
    <property type="entry name" value="Metal-dep_hydrolase_composite"/>
</dbReference>
<dbReference type="SUPFAM" id="SSF51556">
    <property type="entry name" value="Metallo-dependent hydrolases"/>
    <property type="match status" value="1"/>
</dbReference>
<keyword evidence="6" id="KW-0862">Zinc</keyword>
<keyword evidence="8" id="KW-0175">Coiled coil</keyword>
<dbReference type="GO" id="GO:0050480">
    <property type="term" value="F:imidazolonepropionase activity"/>
    <property type="evidence" value="ECO:0007669"/>
    <property type="project" value="UniProtKB-EC"/>
</dbReference>
<dbReference type="Gene3D" id="3.20.20.140">
    <property type="entry name" value="Metal-dependent hydrolases"/>
    <property type="match status" value="1"/>
</dbReference>
<keyword evidence="7" id="KW-0408">Iron</keyword>